<dbReference type="InterPro" id="IPR029058">
    <property type="entry name" value="AB_hydrolase_fold"/>
</dbReference>
<dbReference type="InterPro" id="IPR000073">
    <property type="entry name" value="AB_hydrolase_1"/>
</dbReference>
<dbReference type="Gene3D" id="3.40.50.1820">
    <property type="entry name" value="alpha/beta hydrolase"/>
    <property type="match status" value="1"/>
</dbReference>
<dbReference type="AlphaFoldDB" id="A0A2W5TXT4"/>
<comment type="caution">
    <text evidence="2">The sequence shown here is derived from an EMBL/GenBank/DDBJ whole genome shotgun (WGS) entry which is preliminary data.</text>
</comment>
<dbReference type="Pfam" id="PF00561">
    <property type="entry name" value="Abhydrolase_1"/>
    <property type="match status" value="1"/>
</dbReference>
<feature type="domain" description="AB hydrolase-1" evidence="1">
    <location>
        <begin position="53"/>
        <end position="170"/>
    </location>
</feature>
<dbReference type="EMBL" id="QFQP01000004">
    <property type="protein sequence ID" value="PZR16165.1"/>
    <property type="molecule type" value="Genomic_DNA"/>
</dbReference>
<gene>
    <name evidence="2" type="ORF">DI536_07720</name>
</gene>
<dbReference type="Proteomes" id="UP000249061">
    <property type="component" value="Unassembled WGS sequence"/>
</dbReference>
<evidence type="ECO:0000259" key="1">
    <source>
        <dbReference type="Pfam" id="PF00561"/>
    </source>
</evidence>
<dbReference type="InterPro" id="IPR050266">
    <property type="entry name" value="AB_hydrolase_sf"/>
</dbReference>
<dbReference type="GO" id="GO:0016020">
    <property type="term" value="C:membrane"/>
    <property type="evidence" value="ECO:0007669"/>
    <property type="project" value="TreeGrafter"/>
</dbReference>
<dbReference type="PANTHER" id="PTHR43798">
    <property type="entry name" value="MONOACYLGLYCEROL LIPASE"/>
    <property type="match status" value="1"/>
</dbReference>
<name>A0A2W5TXT4_9BACT</name>
<organism evidence="2 3">
    <name type="scientific">Archangium gephyra</name>
    <dbReference type="NCBI Taxonomy" id="48"/>
    <lineage>
        <taxon>Bacteria</taxon>
        <taxon>Pseudomonadati</taxon>
        <taxon>Myxococcota</taxon>
        <taxon>Myxococcia</taxon>
        <taxon>Myxococcales</taxon>
        <taxon>Cystobacterineae</taxon>
        <taxon>Archangiaceae</taxon>
        <taxon>Archangium</taxon>
    </lineage>
</organism>
<protein>
    <submittedName>
        <fullName evidence="2">Alpha/beta hydrolase</fullName>
    </submittedName>
</protein>
<reference evidence="2 3" key="1">
    <citation type="submission" date="2017-08" db="EMBL/GenBank/DDBJ databases">
        <title>Infants hospitalized years apart are colonized by the same room-sourced microbial strains.</title>
        <authorList>
            <person name="Brooks B."/>
            <person name="Olm M.R."/>
            <person name="Firek B.A."/>
            <person name="Baker R."/>
            <person name="Thomas B.C."/>
            <person name="Morowitz M.J."/>
            <person name="Banfield J.F."/>
        </authorList>
    </citation>
    <scope>NUCLEOTIDE SEQUENCE [LARGE SCALE GENOMIC DNA]</scope>
    <source>
        <strain evidence="2">S2_003_000_R2_14</strain>
    </source>
</reference>
<evidence type="ECO:0000313" key="3">
    <source>
        <dbReference type="Proteomes" id="UP000249061"/>
    </source>
</evidence>
<sequence length="289" mass="32270">MTSVMFKSPAAREKIEQWHQRFRERIPAPLESRTVGTRFGDSHMLIGGPASAPPLVVLHGALASSSHLLLELSALLKTFRVYAIDVIGQSVKSADVRLRVDNDDYGTWLGEVLDQLKLEKVRLIGVSWGGFVAQHFTAVAPERIEKLALLVPAGMVSGSAWAGFWKTGWPMSRYLLSPSPTRLRKFAQGLLTTFDDDWLPYIGDSFLIYRLNMKVPSLSKPEEFKHLTAPVLVIAAEHDVSFPGQAVLERSKQLFKAPDTELLRGSQHSPPTTAEFRAWMGERLTTFFI</sequence>
<dbReference type="PANTHER" id="PTHR43798:SF33">
    <property type="entry name" value="HYDROLASE, PUTATIVE (AFU_ORTHOLOGUE AFUA_2G14860)-RELATED"/>
    <property type="match status" value="1"/>
</dbReference>
<dbReference type="SUPFAM" id="SSF53474">
    <property type="entry name" value="alpha/beta-Hydrolases"/>
    <property type="match status" value="1"/>
</dbReference>
<keyword evidence="2" id="KW-0378">Hydrolase</keyword>
<accession>A0A2W5TXT4</accession>
<dbReference type="GO" id="GO:0016787">
    <property type="term" value="F:hydrolase activity"/>
    <property type="evidence" value="ECO:0007669"/>
    <property type="project" value="UniProtKB-KW"/>
</dbReference>
<proteinExistence type="predicted"/>
<dbReference type="PRINTS" id="PR00111">
    <property type="entry name" value="ABHYDROLASE"/>
</dbReference>
<evidence type="ECO:0000313" key="2">
    <source>
        <dbReference type="EMBL" id="PZR16165.1"/>
    </source>
</evidence>